<dbReference type="PROSITE" id="PS50222">
    <property type="entry name" value="EF_HAND_2"/>
    <property type="match status" value="1"/>
</dbReference>
<protein>
    <submittedName>
        <fullName evidence="2">EF-hand domain-containing protein</fullName>
    </submittedName>
</protein>
<evidence type="ECO:0000313" key="2">
    <source>
        <dbReference type="EMBL" id="JAP96334.1"/>
    </source>
</evidence>
<dbReference type="SUPFAM" id="SSF47473">
    <property type="entry name" value="EF-hand"/>
    <property type="match status" value="1"/>
</dbReference>
<dbReference type="InterPro" id="IPR002048">
    <property type="entry name" value="EF_hand_dom"/>
</dbReference>
<dbReference type="Gene3D" id="1.10.238.10">
    <property type="entry name" value="EF-hand"/>
    <property type="match status" value="1"/>
</dbReference>
<dbReference type="GO" id="GO:0005509">
    <property type="term" value="F:calcium ion binding"/>
    <property type="evidence" value="ECO:0007669"/>
    <property type="project" value="InterPro"/>
</dbReference>
<dbReference type="EMBL" id="GDID01000272">
    <property type="protein sequence ID" value="JAP96334.1"/>
    <property type="molecule type" value="Transcribed_RNA"/>
</dbReference>
<proteinExistence type="predicted"/>
<gene>
    <name evidence="2" type="ORF">TPC1_10360</name>
</gene>
<feature type="non-terminal residue" evidence="2">
    <location>
        <position position="1"/>
    </location>
</feature>
<dbReference type="InterPro" id="IPR011992">
    <property type="entry name" value="EF-hand-dom_pair"/>
</dbReference>
<organism evidence="2">
    <name type="scientific">Trepomonas sp. PC1</name>
    <dbReference type="NCBI Taxonomy" id="1076344"/>
    <lineage>
        <taxon>Eukaryota</taxon>
        <taxon>Metamonada</taxon>
        <taxon>Diplomonadida</taxon>
        <taxon>Hexamitidae</taxon>
        <taxon>Hexamitinae</taxon>
        <taxon>Trepomonas</taxon>
    </lineage>
</organism>
<feature type="domain" description="EF-hand" evidence="1">
    <location>
        <begin position="6"/>
        <end position="41"/>
    </location>
</feature>
<name>A0A146KKM5_9EUKA</name>
<dbReference type="AlphaFoldDB" id="A0A146KKM5"/>
<accession>A0A146KKM5</accession>
<sequence>YAIKQNQSLQLKKQFEEMDKDGTGFINHIEAVQIFQVYSKVSIMAAKQLFKVFQQDQLNCSQMEQLLAFVLCCDGAFQRFQKDSISMNEAKQCLLELYLNLSDELLSKIIQTKCKTGMMNITEFMDICAICILSRKLFGEWDNQEKGFVEIG</sequence>
<reference evidence="2" key="1">
    <citation type="submission" date="2015-07" db="EMBL/GenBank/DDBJ databases">
        <title>Adaptation to a free-living lifestyle via gene acquisitions in the diplomonad Trepomonas sp. PC1.</title>
        <authorList>
            <person name="Xu F."/>
            <person name="Jerlstrom-Hultqvist J."/>
            <person name="Kolisko M."/>
            <person name="Simpson A.G.B."/>
            <person name="Roger A.J."/>
            <person name="Svard S.G."/>
            <person name="Andersson J.O."/>
        </authorList>
    </citation>
    <scope>NUCLEOTIDE SEQUENCE</scope>
    <source>
        <strain evidence="2">PC1</strain>
    </source>
</reference>
<evidence type="ECO:0000259" key="1">
    <source>
        <dbReference type="PROSITE" id="PS50222"/>
    </source>
</evidence>
<feature type="non-terminal residue" evidence="2">
    <location>
        <position position="152"/>
    </location>
</feature>